<evidence type="ECO:0000256" key="3">
    <source>
        <dbReference type="PROSITE-ProRule" id="PRU10007"/>
    </source>
</evidence>
<dbReference type="AlphaFoldDB" id="A0AAN7YPF0"/>
<dbReference type="PROSITE" id="PS00070">
    <property type="entry name" value="ALDEHYDE_DEHYDR_CYS"/>
    <property type="match status" value="1"/>
</dbReference>
<evidence type="ECO:0000313" key="7">
    <source>
        <dbReference type="Proteomes" id="UP001344447"/>
    </source>
</evidence>
<comment type="caution">
    <text evidence="6">The sequence shown here is derived from an EMBL/GenBank/DDBJ whole genome shotgun (WGS) entry which is preliminary data.</text>
</comment>
<name>A0AAN7YPF0_9MYCE</name>
<evidence type="ECO:0000256" key="4">
    <source>
        <dbReference type="RuleBase" id="RU003345"/>
    </source>
</evidence>
<dbReference type="PANTHER" id="PTHR11699">
    <property type="entry name" value="ALDEHYDE DEHYDROGENASE-RELATED"/>
    <property type="match status" value="1"/>
</dbReference>
<dbReference type="InterPro" id="IPR016160">
    <property type="entry name" value="Ald_DH_CS_CYS"/>
</dbReference>
<dbReference type="GO" id="GO:0016620">
    <property type="term" value="F:oxidoreductase activity, acting on the aldehyde or oxo group of donors, NAD or NADP as acceptor"/>
    <property type="evidence" value="ECO:0007669"/>
    <property type="project" value="InterPro"/>
</dbReference>
<sequence length="503" mass="55418">MITLNYDNNKKSISIPTKIFINNEWVDSIDGNENFSLINPTNEECLGIIGLGGRKDVDRAVEAARSAMRGKWSTMAPLDRGILLNKLADKLEEKREEMATIESINVGKPIGESFVYDLKQSITFLRYFAGWADKITGRTIPISSSPDTSTPTRQVLAYTKQVPLGVCALILPWNFPLQLLMFKLAPALAAGNTVIIKPSEFTPLSTFYLAQLIKEVGFPAGVVNIVCGLGSVVGDAMSSHMKINKIGFTGSTKVGKMVQNSATNSNLKHCSLELGGKSPIIIFNDVENLDLVVIHSFHGLFWNAGQCCSAASRIYVQSEIYDQYVEKIKKQVELRVLGDPLNKDTHQGPQVNKNQFESILRYIEIGKREGATLVCGGKRFGNKGYYIEPTVFSNVTDVMTIAREEIFGPVMSILKFDTVQEVIDRANDSEFGLVGAVFTKDINKSIIVSDQVQSGLVWVNSFNIIDPSIPWGGFKSSGKGRDASEYCLSVWTETKTTVLDVKL</sequence>
<dbReference type="InterPro" id="IPR016163">
    <property type="entry name" value="Ald_DH_C"/>
</dbReference>
<evidence type="ECO:0000256" key="2">
    <source>
        <dbReference type="ARBA" id="ARBA00023002"/>
    </source>
</evidence>
<evidence type="ECO:0000256" key="1">
    <source>
        <dbReference type="ARBA" id="ARBA00009986"/>
    </source>
</evidence>
<organism evidence="6 7">
    <name type="scientific">Dictyostelium firmibasis</name>
    <dbReference type="NCBI Taxonomy" id="79012"/>
    <lineage>
        <taxon>Eukaryota</taxon>
        <taxon>Amoebozoa</taxon>
        <taxon>Evosea</taxon>
        <taxon>Eumycetozoa</taxon>
        <taxon>Dictyostelia</taxon>
        <taxon>Dictyosteliales</taxon>
        <taxon>Dictyosteliaceae</taxon>
        <taxon>Dictyostelium</taxon>
    </lineage>
</organism>
<reference evidence="6 7" key="1">
    <citation type="submission" date="2023-11" db="EMBL/GenBank/DDBJ databases">
        <title>Dfirmibasis_genome.</title>
        <authorList>
            <person name="Edelbroek B."/>
            <person name="Kjellin J."/>
            <person name="Jerlstrom-Hultqvist J."/>
            <person name="Soderbom F."/>
        </authorList>
    </citation>
    <scope>NUCLEOTIDE SEQUENCE [LARGE SCALE GENOMIC DNA]</scope>
    <source>
        <strain evidence="6 7">TNS-C-14</strain>
    </source>
</reference>
<comment type="similarity">
    <text evidence="1 4">Belongs to the aldehyde dehydrogenase family.</text>
</comment>
<feature type="domain" description="Aldehyde dehydrogenase" evidence="5">
    <location>
        <begin position="25"/>
        <end position="496"/>
    </location>
</feature>
<dbReference type="FunFam" id="3.40.309.10:FF:000001">
    <property type="entry name" value="Mitochondrial aldehyde dehydrogenase 2"/>
    <property type="match status" value="1"/>
</dbReference>
<dbReference type="InterPro" id="IPR015590">
    <property type="entry name" value="Aldehyde_DH_dom"/>
</dbReference>
<feature type="active site" evidence="3">
    <location>
        <position position="273"/>
    </location>
</feature>
<dbReference type="EMBL" id="JAVFKY010000003">
    <property type="protein sequence ID" value="KAK5578884.1"/>
    <property type="molecule type" value="Genomic_DNA"/>
</dbReference>
<accession>A0AAN7YPF0</accession>
<dbReference type="Proteomes" id="UP001344447">
    <property type="component" value="Unassembled WGS sequence"/>
</dbReference>
<evidence type="ECO:0000259" key="5">
    <source>
        <dbReference type="Pfam" id="PF00171"/>
    </source>
</evidence>
<dbReference type="InterPro" id="IPR029510">
    <property type="entry name" value="Ald_DH_CS_GLU"/>
</dbReference>
<dbReference type="FunFam" id="3.40.605.10:FF:000001">
    <property type="entry name" value="Aldehyde dehydrogenase 1"/>
    <property type="match status" value="1"/>
</dbReference>
<dbReference type="SUPFAM" id="SSF53720">
    <property type="entry name" value="ALDH-like"/>
    <property type="match status" value="1"/>
</dbReference>
<dbReference type="InterPro" id="IPR016162">
    <property type="entry name" value="Ald_DH_N"/>
</dbReference>
<keyword evidence="7" id="KW-1185">Reference proteome</keyword>
<dbReference type="PROSITE" id="PS00687">
    <property type="entry name" value="ALDEHYDE_DEHYDR_GLU"/>
    <property type="match status" value="1"/>
</dbReference>
<dbReference type="Pfam" id="PF00171">
    <property type="entry name" value="Aldedh"/>
    <property type="match status" value="1"/>
</dbReference>
<proteinExistence type="inferred from homology"/>
<keyword evidence="2 4" id="KW-0560">Oxidoreductase</keyword>
<dbReference type="Gene3D" id="3.40.605.10">
    <property type="entry name" value="Aldehyde Dehydrogenase, Chain A, domain 1"/>
    <property type="match status" value="1"/>
</dbReference>
<dbReference type="CDD" id="cd07091">
    <property type="entry name" value="ALDH_F1-2_Ald2-like"/>
    <property type="match status" value="1"/>
</dbReference>
<dbReference type="InterPro" id="IPR016161">
    <property type="entry name" value="Ald_DH/histidinol_DH"/>
</dbReference>
<dbReference type="Gene3D" id="3.40.309.10">
    <property type="entry name" value="Aldehyde Dehydrogenase, Chain A, domain 2"/>
    <property type="match status" value="1"/>
</dbReference>
<evidence type="ECO:0000313" key="6">
    <source>
        <dbReference type="EMBL" id="KAK5578884.1"/>
    </source>
</evidence>
<protein>
    <recommendedName>
        <fullName evidence="5">Aldehyde dehydrogenase domain-containing protein</fullName>
    </recommendedName>
</protein>
<gene>
    <name evidence="6" type="ORF">RB653_008559</name>
</gene>